<evidence type="ECO:0000313" key="2">
    <source>
        <dbReference type="Proteomes" id="UP000097612"/>
    </source>
</evidence>
<keyword evidence="2" id="KW-1185">Reference proteome</keyword>
<dbReference type="RefSeq" id="YP_009010619.1">
    <property type="nucleotide sequence ID" value="NC_023613.1"/>
</dbReference>
<protein>
    <submittedName>
        <fullName evidence="1">Uncharacterized protein</fullName>
    </submittedName>
</protein>
<dbReference type="EMBL" id="HF920635">
    <property type="protein sequence ID" value="CCV02104.1"/>
    <property type="molecule type" value="Genomic_DNA"/>
</dbReference>
<accession>W8W2T6</accession>
<gene>
    <name evidence="1" type="primary">086R</name>
    <name evidence="1" type="ORF">IIV25_086R</name>
</gene>
<evidence type="ECO:0000313" key="1">
    <source>
        <dbReference type="EMBL" id="CCV02104.1"/>
    </source>
</evidence>
<dbReference type="OrthoDB" id="32955at10239"/>
<proteinExistence type="predicted"/>
<name>W8W2T6_9VIRU</name>
<sequence>MYHHTEDLNRQIIPQTQYLQSSGVSIPKEGSAKKIVYFFPSMIFPKYMELLSITILSKKNVEDRVINFSTTKEGSEEAITLPEHSLTHKANTLTSTLNFKTPLILDPLQPFFFHTDEIADSCLVLGFRNFTGKFGPKEKKVIL</sequence>
<reference evidence="1 2" key="1">
    <citation type="journal article" date="2013" name="Arch. Virol.">
        <title>Complete genome sequence of invertebrate iridovirus IIV-25 isolated from a blackfly larva.</title>
        <authorList>
            <person name="Piegu B."/>
            <person name="Guizard S."/>
            <person name="Spears T."/>
            <person name="Cruaud C."/>
            <person name="Couloux A."/>
            <person name="Bideshi D.K."/>
            <person name="Federici B.A."/>
            <person name="Bigot Y."/>
        </authorList>
    </citation>
    <scope>NUCLEOTIDE SEQUENCE [LARGE SCALE GENOMIC DNA]</scope>
</reference>
<dbReference type="KEGG" id="vg:18501458"/>
<dbReference type="Proteomes" id="UP000097612">
    <property type="component" value="Segment"/>
</dbReference>
<dbReference type="GeneID" id="18501458"/>
<organism evidence="1 2">
    <name type="scientific">Invertebrate iridovirus 25</name>
    <dbReference type="NCBI Taxonomy" id="1301280"/>
    <lineage>
        <taxon>Viruses</taxon>
        <taxon>Varidnaviria</taxon>
        <taxon>Bamfordvirae</taxon>
        <taxon>Nucleocytoviricota</taxon>
        <taxon>Megaviricetes</taxon>
        <taxon>Pimascovirales</taxon>
        <taxon>Pimascovirales incertae sedis</taxon>
        <taxon>Iridoviridae</taxon>
        <taxon>Betairidovirinae</taxon>
        <taxon>Chloriridovirus</taxon>
        <taxon>Chloriridovirus simulium2</taxon>
    </lineage>
</organism>